<accession>A0AB34J2M2</accession>
<dbReference type="Gene3D" id="3.40.50.1820">
    <property type="entry name" value="alpha/beta hydrolase"/>
    <property type="match status" value="1"/>
</dbReference>
<dbReference type="Proteomes" id="UP001515480">
    <property type="component" value="Unassembled WGS sequence"/>
</dbReference>
<proteinExistence type="predicted"/>
<dbReference type="SUPFAM" id="SSF53474">
    <property type="entry name" value="alpha/beta-Hydrolases"/>
    <property type="match status" value="1"/>
</dbReference>
<keyword evidence="2" id="KW-1185">Reference proteome</keyword>
<comment type="caution">
    <text evidence="1">The sequence shown here is derived from an EMBL/GenBank/DDBJ whole genome shotgun (WGS) entry which is preliminary data.</text>
</comment>
<dbReference type="AlphaFoldDB" id="A0AB34J2M2"/>
<organism evidence="1 2">
    <name type="scientific">Prymnesium parvum</name>
    <name type="common">Toxic golden alga</name>
    <dbReference type="NCBI Taxonomy" id="97485"/>
    <lineage>
        <taxon>Eukaryota</taxon>
        <taxon>Haptista</taxon>
        <taxon>Haptophyta</taxon>
        <taxon>Prymnesiophyceae</taxon>
        <taxon>Prymnesiales</taxon>
        <taxon>Prymnesiaceae</taxon>
        <taxon>Prymnesium</taxon>
    </lineage>
</organism>
<dbReference type="EMBL" id="JBGBPQ010000014">
    <property type="protein sequence ID" value="KAL1511110.1"/>
    <property type="molecule type" value="Genomic_DNA"/>
</dbReference>
<reference evidence="1 2" key="1">
    <citation type="journal article" date="2024" name="Science">
        <title>Giant polyketide synthase enzymes in the biosynthesis of giant marine polyether toxins.</title>
        <authorList>
            <person name="Fallon T.R."/>
            <person name="Shende V.V."/>
            <person name="Wierzbicki I.H."/>
            <person name="Pendleton A.L."/>
            <person name="Watervoot N.F."/>
            <person name="Auber R.P."/>
            <person name="Gonzalez D.J."/>
            <person name="Wisecaver J.H."/>
            <person name="Moore B.S."/>
        </authorList>
    </citation>
    <scope>NUCLEOTIDE SEQUENCE [LARGE SCALE GENOMIC DNA]</scope>
    <source>
        <strain evidence="1 2">12B1</strain>
    </source>
</reference>
<gene>
    <name evidence="1" type="ORF">AB1Y20_005931</name>
</gene>
<sequence length="277" mass="29781">MAFAPRANRAALGALRTRAFHAERLAPPAPPPALRFPRGWQGLVVHGGGEGAYKPTHPLVQLLSRHYCSEGVVSLELPAHGAHASPDLLSADEARHAFRAALLPHLCAFPTVAVGFSLGGKLLQSLWHELPPSHPHRGVFIGSPPTARGSRLLAISAFWTPLAFRLRGAAPALRRLHGDEAWEATVHGVRAWCGAGSPVHAADEALAALRRDEAAARVHWVRARHDLPYPRAAFAELPPRAVSAVGCGHFNFFREGWAETAAAVEACLERARPEADE</sequence>
<evidence type="ECO:0008006" key="3">
    <source>
        <dbReference type="Google" id="ProtNLM"/>
    </source>
</evidence>
<protein>
    <recommendedName>
        <fullName evidence="3">AB hydrolase-1 domain-containing protein</fullName>
    </recommendedName>
</protein>
<evidence type="ECO:0000313" key="1">
    <source>
        <dbReference type="EMBL" id="KAL1511110.1"/>
    </source>
</evidence>
<name>A0AB34J2M2_PRYPA</name>
<evidence type="ECO:0000313" key="2">
    <source>
        <dbReference type="Proteomes" id="UP001515480"/>
    </source>
</evidence>
<dbReference type="InterPro" id="IPR029058">
    <property type="entry name" value="AB_hydrolase_fold"/>
</dbReference>